<evidence type="ECO:0000313" key="6">
    <source>
        <dbReference type="Proteomes" id="UP001501729"/>
    </source>
</evidence>
<proteinExistence type="predicted"/>
<accession>A0AAV3UEB4</accession>
<dbReference type="Proteomes" id="UP001501729">
    <property type="component" value="Unassembled WGS sequence"/>
</dbReference>
<evidence type="ECO:0008006" key="7">
    <source>
        <dbReference type="Google" id="ProtNLM"/>
    </source>
</evidence>
<evidence type="ECO:0000259" key="4">
    <source>
        <dbReference type="Pfam" id="PF24278"/>
    </source>
</evidence>
<dbReference type="Gene3D" id="1.10.10.10">
    <property type="entry name" value="Winged helix-like DNA-binding domain superfamily/Winged helix DNA-binding domain"/>
    <property type="match status" value="1"/>
</dbReference>
<evidence type="ECO:0000259" key="3">
    <source>
        <dbReference type="Pfam" id="PF04967"/>
    </source>
</evidence>
<dbReference type="Pfam" id="PF24278">
    <property type="entry name" value="HVO_0513_N"/>
    <property type="match status" value="1"/>
</dbReference>
<evidence type="ECO:0000256" key="2">
    <source>
        <dbReference type="ARBA" id="ARBA00023163"/>
    </source>
</evidence>
<sequence length="218" mass="24412">MRYLTVLVHPAEGGAFHPLGEKLTKESEIEREAIHHVEHLADDTVLSFAEGSGDRGRYEEIMRNSPYVVDYLVSGGNRWMAVSQFEPTEATRRLLERQRESNVVIETPIYFTADGSLRITYLGSDAAFRELFRDSVEESAVAFDVVETGDYEPDEATLTRLLTTRQREVLEVAVEVGYYSASRQSTLDDVAAAVGIAPTTVGEHLRKVEERVFGALVR</sequence>
<dbReference type="InterPro" id="IPR036388">
    <property type="entry name" value="WH-like_DNA-bd_sf"/>
</dbReference>
<dbReference type="InterPro" id="IPR056493">
    <property type="entry name" value="HVO_0513_N"/>
</dbReference>
<keyword evidence="1" id="KW-0805">Transcription regulation</keyword>
<dbReference type="EMBL" id="BAABKX010000001">
    <property type="protein sequence ID" value="GAA5044851.1"/>
    <property type="molecule type" value="Genomic_DNA"/>
</dbReference>
<feature type="domain" description="HTH bat-type" evidence="3">
    <location>
        <begin position="162"/>
        <end position="213"/>
    </location>
</feature>
<keyword evidence="6" id="KW-1185">Reference proteome</keyword>
<dbReference type="PANTHER" id="PTHR34236:SF1">
    <property type="entry name" value="DIMETHYL SULFOXIDE REDUCTASE TRANSCRIPTIONAL ACTIVATOR"/>
    <property type="match status" value="1"/>
</dbReference>
<keyword evidence="2" id="KW-0804">Transcription</keyword>
<dbReference type="Pfam" id="PF04967">
    <property type="entry name" value="HTH_10"/>
    <property type="match status" value="1"/>
</dbReference>
<gene>
    <name evidence="5" type="ORF">GCM10025751_11910</name>
</gene>
<dbReference type="PANTHER" id="PTHR34236">
    <property type="entry name" value="DIMETHYL SULFOXIDE REDUCTASE TRANSCRIPTIONAL ACTIVATOR"/>
    <property type="match status" value="1"/>
</dbReference>
<evidence type="ECO:0000256" key="1">
    <source>
        <dbReference type="ARBA" id="ARBA00023015"/>
    </source>
</evidence>
<comment type="caution">
    <text evidence="5">The sequence shown here is derived from an EMBL/GenBank/DDBJ whole genome shotgun (WGS) entry which is preliminary data.</text>
</comment>
<dbReference type="RefSeq" id="WP_227775978.1">
    <property type="nucleotide sequence ID" value="NZ_BAABKX010000001.1"/>
</dbReference>
<protein>
    <recommendedName>
        <fullName evidence="7">HTH DNA binding domain-containing protein</fullName>
    </recommendedName>
</protein>
<organism evidence="5 6">
    <name type="scientific">Haladaptatus pallidirubidus</name>
    <dbReference type="NCBI Taxonomy" id="1008152"/>
    <lineage>
        <taxon>Archaea</taxon>
        <taxon>Methanobacteriati</taxon>
        <taxon>Methanobacteriota</taxon>
        <taxon>Stenosarchaea group</taxon>
        <taxon>Halobacteria</taxon>
        <taxon>Halobacteriales</taxon>
        <taxon>Haladaptataceae</taxon>
        <taxon>Haladaptatus</taxon>
    </lineage>
</organism>
<dbReference type="GeneID" id="68611764"/>
<feature type="domain" description="HVO-0513-like N-terminal" evidence="4">
    <location>
        <begin position="17"/>
        <end position="151"/>
    </location>
</feature>
<name>A0AAV3UEB4_9EURY</name>
<dbReference type="AlphaFoldDB" id="A0AAV3UEB4"/>
<reference evidence="5 6" key="1">
    <citation type="journal article" date="2019" name="Int. J. Syst. Evol. Microbiol.">
        <title>The Global Catalogue of Microorganisms (GCM) 10K type strain sequencing project: providing services to taxonomists for standard genome sequencing and annotation.</title>
        <authorList>
            <consortium name="The Broad Institute Genomics Platform"/>
            <consortium name="The Broad Institute Genome Sequencing Center for Infectious Disease"/>
            <person name="Wu L."/>
            <person name="Ma J."/>
        </authorList>
    </citation>
    <scope>NUCLEOTIDE SEQUENCE [LARGE SCALE GENOMIC DNA]</scope>
    <source>
        <strain evidence="5 6">JCM 17504</strain>
    </source>
</reference>
<evidence type="ECO:0000313" key="5">
    <source>
        <dbReference type="EMBL" id="GAA5044851.1"/>
    </source>
</evidence>
<dbReference type="InterPro" id="IPR007050">
    <property type="entry name" value="HTH_bacterioopsin"/>
</dbReference>